<keyword evidence="3" id="KW-1185">Reference proteome</keyword>
<dbReference type="CDD" id="cd05382">
    <property type="entry name" value="CAP_GAPR1-like"/>
    <property type="match status" value="1"/>
</dbReference>
<dbReference type="AlphaFoldDB" id="A0A6A5CY79"/>
<name>A0A6A5CY79_SCHHA</name>
<reference evidence="2" key="4">
    <citation type="journal article" date="2022" name="PLoS Pathog.">
        <title>Chromosome-level genome of Schistosoma haematobium underpins genome-wide explorations of molecular variation.</title>
        <authorList>
            <person name="Stroehlein A.J."/>
            <person name="Korhonen P.K."/>
            <person name="Lee V.V."/>
            <person name="Ralph S.A."/>
            <person name="Mentink-Kane M."/>
            <person name="You H."/>
            <person name="McManus D.P."/>
            <person name="Tchuente L.T."/>
            <person name="Stothard J.R."/>
            <person name="Kaur P."/>
            <person name="Dudchenko O."/>
            <person name="Aiden E.L."/>
            <person name="Yang B."/>
            <person name="Yang H."/>
            <person name="Emery A.M."/>
            <person name="Webster B.L."/>
            <person name="Brindley P.J."/>
            <person name="Rollinson D."/>
            <person name="Chang B.C.H."/>
            <person name="Gasser R.B."/>
            <person name="Young N.D."/>
        </authorList>
    </citation>
    <scope>NUCLEOTIDE SEQUENCE</scope>
</reference>
<protein>
    <submittedName>
        <fullName evidence="2">Golgi-associated plant pathoproteinsis- protein 1</fullName>
    </submittedName>
</protein>
<feature type="region of interest" description="Disordered" evidence="1">
    <location>
        <begin position="150"/>
        <end position="171"/>
    </location>
</feature>
<dbReference type="OrthoDB" id="337038at2759"/>
<dbReference type="InterPro" id="IPR018244">
    <property type="entry name" value="Allrgn_V5/Tpx1_CS"/>
</dbReference>
<dbReference type="PROSITE" id="PS01009">
    <property type="entry name" value="CRISP_1"/>
    <property type="match status" value="1"/>
</dbReference>
<dbReference type="EMBL" id="AMPZ03000001">
    <property type="protein sequence ID" value="KAH9593918.1"/>
    <property type="molecule type" value="Genomic_DNA"/>
</dbReference>
<accession>A0A6A5CY79</accession>
<dbReference type="SUPFAM" id="SSF55797">
    <property type="entry name" value="PR-1-like"/>
    <property type="match status" value="1"/>
</dbReference>
<dbReference type="Gene3D" id="3.40.33.10">
    <property type="entry name" value="CAP"/>
    <property type="match status" value="1"/>
</dbReference>
<organism evidence="2 3">
    <name type="scientific">Schistosoma haematobium</name>
    <name type="common">Blood fluke</name>
    <dbReference type="NCBI Taxonomy" id="6185"/>
    <lineage>
        <taxon>Eukaryota</taxon>
        <taxon>Metazoa</taxon>
        <taxon>Spiralia</taxon>
        <taxon>Lophotrochozoa</taxon>
        <taxon>Platyhelminthes</taxon>
        <taxon>Trematoda</taxon>
        <taxon>Digenea</taxon>
        <taxon>Strigeidida</taxon>
        <taxon>Schistosomatoidea</taxon>
        <taxon>Schistosomatidae</taxon>
        <taxon>Schistosoma</taxon>
    </lineage>
</organism>
<dbReference type="InterPro" id="IPR034113">
    <property type="entry name" value="SCP_GAPR1-like"/>
</dbReference>
<reference evidence="2" key="1">
    <citation type="journal article" date="2012" name="Nat. Genet.">
        <title>Whole-genome sequence of Schistosoma haematobium.</title>
        <authorList>
            <person name="Young N.D."/>
            <person name="Jex A.R."/>
            <person name="Li B."/>
            <person name="Liu S."/>
            <person name="Yang L."/>
            <person name="Xiong Z."/>
            <person name="Li Y."/>
            <person name="Cantacessi C."/>
            <person name="Hall R.S."/>
            <person name="Xu X."/>
            <person name="Chen F."/>
            <person name="Wu X."/>
            <person name="Zerlotini A."/>
            <person name="Oliveira G."/>
            <person name="Hofmann A."/>
            <person name="Zhang G."/>
            <person name="Fang X."/>
            <person name="Kang Y."/>
            <person name="Campbell B.E."/>
            <person name="Loukas A."/>
            <person name="Ranganathan S."/>
            <person name="Rollinson D."/>
            <person name="Rinaldi G."/>
            <person name="Brindley P.J."/>
            <person name="Yang H."/>
            <person name="Wang J."/>
            <person name="Wang J."/>
            <person name="Gasser R.B."/>
        </authorList>
    </citation>
    <scope>NUCLEOTIDE SEQUENCE</scope>
</reference>
<evidence type="ECO:0000313" key="2">
    <source>
        <dbReference type="EMBL" id="KAH9593918.1"/>
    </source>
</evidence>
<feature type="region of interest" description="Disordered" evidence="1">
    <location>
        <begin position="186"/>
        <end position="224"/>
    </location>
</feature>
<dbReference type="Pfam" id="PF00188">
    <property type="entry name" value="CAP"/>
    <property type="match status" value="1"/>
</dbReference>
<dbReference type="InterPro" id="IPR035940">
    <property type="entry name" value="CAP_sf"/>
</dbReference>
<feature type="compositionally biased region" description="Basic and acidic residues" evidence="1">
    <location>
        <begin position="156"/>
        <end position="171"/>
    </location>
</feature>
<feature type="compositionally biased region" description="Polar residues" evidence="1">
    <location>
        <begin position="190"/>
        <end position="218"/>
    </location>
</feature>
<proteinExistence type="predicted"/>
<dbReference type="SMART" id="SM00198">
    <property type="entry name" value="SCP"/>
    <property type="match status" value="1"/>
</dbReference>
<dbReference type="InterPro" id="IPR001283">
    <property type="entry name" value="CRISP-related"/>
</dbReference>
<dbReference type="CTD" id="24592720"/>
<evidence type="ECO:0000256" key="1">
    <source>
        <dbReference type="SAM" id="MobiDB-lite"/>
    </source>
</evidence>
<dbReference type="InterPro" id="IPR014044">
    <property type="entry name" value="CAP_dom"/>
</dbReference>
<reference evidence="2" key="2">
    <citation type="journal article" date="2019" name="Gigascience">
        <title>High-quality Schistosoma haematobium genome achieved by single-molecule and long-range sequencing.</title>
        <authorList>
            <person name="Stroehlein A.J."/>
            <person name="Korhonen P.K."/>
            <person name="Chong T.M."/>
            <person name="Lim Y.L."/>
            <person name="Chan K.G."/>
            <person name="Webster B."/>
            <person name="Rollinson D."/>
            <person name="Brindley P.J."/>
            <person name="Gasser R.B."/>
            <person name="Young N.D."/>
        </authorList>
    </citation>
    <scope>NUCLEOTIDE SEQUENCE</scope>
</reference>
<reference evidence="2" key="3">
    <citation type="submission" date="2021-06" db="EMBL/GenBank/DDBJ databases">
        <title>Chromosome-level genome assembly for S. haematobium.</title>
        <authorList>
            <person name="Stroehlein A.J."/>
        </authorList>
    </citation>
    <scope>NUCLEOTIDE SEQUENCE</scope>
</reference>
<dbReference type="PRINTS" id="PR00837">
    <property type="entry name" value="V5TPXLIKE"/>
</dbReference>
<dbReference type="GeneID" id="24592720"/>
<gene>
    <name evidence="2" type="primary">GLIPR2_2</name>
    <name evidence="2" type="ORF">MS3_00002544</name>
</gene>
<comment type="caution">
    <text evidence="2">The sequence shown here is derived from an EMBL/GenBank/DDBJ whole genome shotgun (WGS) entry which is preliminary data.</text>
</comment>
<dbReference type="RefSeq" id="XP_035586032.1">
    <property type="nucleotide sequence ID" value="XM_035731519.2"/>
</dbReference>
<dbReference type="GO" id="GO:0005576">
    <property type="term" value="C:extracellular region"/>
    <property type="evidence" value="ECO:0007669"/>
    <property type="project" value="InterPro"/>
</dbReference>
<dbReference type="FunFam" id="3.40.33.10:FF:000002">
    <property type="entry name" value="Golgi-associated plant pathogenesis-related protein 1"/>
    <property type="match status" value="1"/>
</dbReference>
<evidence type="ECO:0000313" key="3">
    <source>
        <dbReference type="Proteomes" id="UP000471633"/>
    </source>
</evidence>
<sequence>MVDEQLNHDALNEHNRLRALHGCPPLKYDSRLAREAQAWADNLARMKIMKHSICDEYGENLATSQSTGKAELTGARATQNWYNEIHDHNFDKQFQSQTGHFTQVIWKNTSKAGFGIQYSNDGHHVFVVGRYEPAGNVYGEFQENIPRPIHGQSTPKSKEFSYQHDEPNGPRRTCRDEIVIVRETDRRDNNGSNHITMVDSSKRNWPNGTTPNSNNESTIRTEKKSQRKCAKRCSII</sequence>
<dbReference type="PANTHER" id="PTHR10334">
    <property type="entry name" value="CYSTEINE-RICH SECRETORY PROTEIN-RELATED"/>
    <property type="match status" value="1"/>
</dbReference>
<dbReference type="Proteomes" id="UP000471633">
    <property type="component" value="Unassembled WGS sequence"/>
</dbReference>
<dbReference type="KEGG" id="shx:MS3_00002544"/>